<gene>
    <name evidence="3" type="ORF">E2I00_003391</name>
</gene>
<dbReference type="InterPro" id="IPR050181">
    <property type="entry name" value="Cold_shock_domain"/>
</dbReference>
<protein>
    <recommendedName>
        <fullName evidence="2">CSD domain-containing protein</fullName>
    </recommendedName>
</protein>
<dbReference type="PANTHER" id="PTHR11544">
    <property type="entry name" value="COLD SHOCK DOMAIN CONTAINING PROTEINS"/>
    <property type="match status" value="1"/>
</dbReference>
<evidence type="ECO:0000256" key="1">
    <source>
        <dbReference type="SAM" id="MobiDB-lite"/>
    </source>
</evidence>
<evidence type="ECO:0000313" key="4">
    <source>
        <dbReference type="Proteomes" id="UP000437017"/>
    </source>
</evidence>
<dbReference type="InterPro" id="IPR002059">
    <property type="entry name" value="CSP_DNA-bd"/>
</dbReference>
<sequence>MGSSGPGGFTSAAPACRDKKPITVKVLGTVKWFSVRNGCDFINRNNTKEDVFVYQSALKKNNSRKHLCRVRDEETWSLMLLKGEKGVEAANVPGPGGVLVPGSKYAADVTMIDTVHIIRVLYTINSRMTRIMRMGEERGIGEWSQRPVSTAGHCARLTTWRPYGCRPQYYNPPVQGEVMEGADSQGAREQGRPVRQSM</sequence>
<accession>A0A6A1Q9H1</accession>
<proteinExistence type="predicted"/>
<reference evidence="3 4" key="1">
    <citation type="journal article" date="2019" name="PLoS ONE">
        <title>Genomic analyses reveal an absence of contemporary introgressive admixture between fin whales and blue whales, despite known hybrids.</title>
        <authorList>
            <person name="Westbury M.V."/>
            <person name="Petersen B."/>
            <person name="Lorenzen E.D."/>
        </authorList>
    </citation>
    <scope>NUCLEOTIDE SEQUENCE [LARGE SCALE GENOMIC DNA]</scope>
    <source>
        <strain evidence="3">FinWhale-01</strain>
    </source>
</reference>
<dbReference type="Pfam" id="PF00313">
    <property type="entry name" value="CSD"/>
    <property type="match status" value="1"/>
</dbReference>
<organism evidence="3 4">
    <name type="scientific">Balaenoptera physalus</name>
    <name type="common">Fin whale</name>
    <name type="synonym">Balaena physalus</name>
    <dbReference type="NCBI Taxonomy" id="9770"/>
    <lineage>
        <taxon>Eukaryota</taxon>
        <taxon>Metazoa</taxon>
        <taxon>Chordata</taxon>
        <taxon>Craniata</taxon>
        <taxon>Vertebrata</taxon>
        <taxon>Euteleostomi</taxon>
        <taxon>Mammalia</taxon>
        <taxon>Eutheria</taxon>
        <taxon>Laurasiatheria</taxon>
        <taxon>Artiodactyla</taxon>
        <taxon>Whippomorpha</taxon>
        <taxon>Cetacea</taxon>
        <taxon>Mysticeti</taxon>
        <taxon>Balaenopteridae</taxon>
        <taxon>Balaenoptera</taxon>
    </lineage>
</organism>
<keyword evidence="4" id="KW-1185">Reference proteome</keyword>
<dbReference type="GO" id="GO:0003676">
    <property type="term" value="F:nucleic acid binding"/>
    <property type="evidence" value="ECO:0007669"/>
    <property type="project" value="InterPro"/>
</dbReference>
<feature type="region of interest" description="Disordered" evidence="1">
    <location>
        <begin position="176"/>
        <end position="198"/>
    </location>
</feature>
<dbReference type="OrthoDB" id="203339at2759"/>
<dbReference type="Proteomes" id="UP000437017">
    <property type="component" value="Unassembled WGS sequence"/>
</dbReference>
<dbReference type="CDD" id="cd04458">
    <property type="entry name" value="CSP_CDS"/>
    <property type="match status" value="1"/>
</dbReference>
<dbReference type="Gene3D" id="2.40.50.140">
    <property type="entry name" value="Nucleic acid-binding proteins"/>
    <property type="match status" value="1"/>
</dbReference>
<comment type="caution">
    <text evidence="3">The sequence shown here is derived from an EMBL/GenBank/DDBJ whole genome shotgun (WGS) entry which is preliminary data.</text>
</comment>
<evidence type="ECO:0000313" key="3">
    <source>
        <dbReference type="EMBL" id="KAB0405142.1"/>
    </source>
</evidence>
<evidence type="ECO:0000259" key="2">
    <source>
        <dbReference type="PROSITE" id="PS51857"/>
    </source>
</evidence>
<dbReference type="EMBL" id="SGJD01000451">
    <property type="protein sequence ID" value="KAB0405142.1"/>
    <property type="molecule type" value="Genomic_DNA"/>
</dbReference>
<dbReference type="SUPFAM" id="SSF50249">
    <property type="entry name" value="Nucleic acid-binding proteins"/>
    <property type="match status" value="1"/>
</dbReference>
<dbReference type="AlphaFoldDB" id="A0A6A1Q9H1"/>
<dbReference type="PRINTS" id="PR00050">
    <property type="entry name" value="COLDSHOCK"/>
</dbReference>
<feature type="domain" description="CSD" evidence="2">
    <location>
        <begin position="25"/>
        <end position="94"/>
    </location>
</feature>
<dbReference type="PROSITE" id="PS51857">
    <property type="entry name" value="CSD_2"/>
    <property type="match status" value="1"/>
</dbReference>
<dbReference type="InterPro" id="IPR012340">
    <property type="entry name" value="NA-bd_OB-fold"/>
</dbReference>
<name>A0A6A1Q9H1_BALPH</name>